<evidence type="ECO:0000259" key="8">
    <source>
        <dbReference type="Pfam" id="PF01694"/>
    </source>
</evidence>
<dbReference type="STRING" id="1182543.W9WPN1"/>
<dbReference type="AlphaFoldDB" id="W9WPN1"/>
<dbReference type="InterPro" id="IPR050925">
    <property type="entry name" value="Rhomboid_protease_S54"/>
</dbReference>
<accession>W9WPN1</accession>
<feature type="domain" description="Peptidase S54 rhomboid" evidence="8">
    <location>
        <begin position="105"/>
        <end position="259"/>
    </location>
</feature>
<dbReference type="Gene3D" id="1.20.1540.10">
    <property type="entry name" value="Rhomboid-like"/>
    <property type="match status" value="1"/>
</dbReference>
<keyword evidence="3 7" id="KW-0812">Transmembrane</keyword>
<feature type="transmembrane region" description="Helical" evidence="7">
    <location>
        <begin position="206"/>
        <end position="226"/>
    </location>
</feature>
<evidence type="ECO:0000256" key="3">
    <source>
        <dbReference type="ARBA" id="ARBA00022692"/>
    </source>
</evidence>
<reference evidence="9 10" key="1">
    <citation type="submission" date="2013-03" db="EMBL/GenBank/DDBJ databases">
        <title>The Genome Sequence of Cladophialophora psammophila CBS 110553.</title>
        <authorList>
            <consortium name="The Broad Institute Genomics Platform"/>
            <person name="Cuomo C."/>
            <person name="de Hoog S."/>
            <person name="Gorbushina A."/>
            <person name="Walker B."/>
            <person name="Young S.K."/>
            <person name="Zeng Q."/>
            <person name="Gargeya S."/>
            <person name="Fitzgerald M."/>
            <person name="Haas B."/>
            <person name="Abouelleil A."/>
            <person name="Allen A.W."/>
            <person name="Alvarado L."/>
            <person name="Arachchi H.M."/>
            <person name="Berlin A.M."/>
            <person name="Chapman S.B."/>
            <person name="Gainer-Dewar J."/>
            <person name="Goldberg J."/>
            <person name="Griggs A."/>
            <person name="Gujja S."/>
            <person name="Hansen M."/>
            <person name="Howarth C."/>
            <person name="Imamovic A."/>
            <person name="Ireland A."/>
            <person name="Larimer J."/>
            <person name="McCowan C."/>
            <person name="Murphy C."/>
            <person name="Pearson M."/>
            <person name="Poon T.W."/>
            <person name="Priest M."/>
            <person name="Roberts A."/>
            <person name="Saif S."/>
            <person name="Shea T."/>
            <person name="Sisk P."/>
            <person name="Sykes S."/>
            <person name="Wortman J."/>
            <person name="Nusbaum C."/>
            <person name="Birren B."/>
        </authorList>
    </citation>
    <scope>NUCLEOTIDE SEQUENCE [LARGE SCALE GENOMIC DNA]</scope>
    <source>
        <strain evidence="9 10">CBS 110553</strain>
    </source>
</reference>
<dbReference type="OrthoDB" id="418595at2759"/>
<gene>
    <name evidence="9" type="ORF">A1O5_06925</name>
</gene>
<name>W9WPN1_9EURO</name>
<dbReference type="HOGENOM" id="CLU_055068_7_3_1"/>
<proteinExistence type="inferred from homology"/>
<dbReference type="Proteomes" id="UP000019471">
    <property type="component" value="Unassembled WGS sequence"/>
</dbReference>
<keyword evidence="10" id="KW-1185">Reference proteome</keyword>
<dbReference type="PANTHER" id="PTHR43731:SF14">
    <property type="entry name" value="PRESENILIN-ASSOCIATED RHOMBOID-LIKE PROTEIN, MITOCHONDRIAL"/>
    <property type="match status" value="1"/>
</dbReference>
<protein>
    <recommendedName>
        <fullName evidence="8">Peptidase S54 rhomboid domain-containing protein</fullName>
    </recommendedName>
</protein>
<evidence type="ECO:0000256" key="6">
    <source>
        <dbReference type="ARBA" id="ARBA00023136"/>
    </source>
</evidence>
<keyword evidence="5 7" id="KW-1133">Transmembrane helix</keyword>
<evidence type="ECO:0000256" key="7">
    <source>
        <dbReference type="SAM" id="Phobius"/>
    </source>
</evidence>
<dbReference type="GeneID" id="19191632"/>
<dbReference type="InterPro" id="IPR035952">
    <property type="entry name" value="Rhomboid-like_sf"/>
</dbReference>
<organism evidence="9 10">
    <name type="scientific">Cladophialophora psammophila CBS 110553</name>
    <dbReference type="NCBI Taxonomy" id="1182543"/>
    <lineage>
        <taxon>Eukaryota</taxon>
        <taxon>Fungi</taxon>
        <taxon>Dikarya</taxon>
        <taxon>Ascomycota</taxon>
        <taxon>Pezizomycotina</taxon>
        <taxon>Eurotiomycetes</taxon>
        <taxon>Chaetothyriomycetidae</taxon>
        <taxon>Chaetothyriales</taxon>
        <taxon>Herpotrichiellaceae</taxon>
        <taxon>Cladophialophora</taxon>
    </lineage>
</organism>
<dbReference type="Pfam" id="PF01694">
    <property type="entry name" value="Rhomboid"/>
    <property type="match status" value="1"/>
</dbReference>
<evidence type="ECO:0000313" key="10">
    <source>
        <dbReference type="Proteomes" id="UP000019471"/>
    </source>
</evidence>
<evidence type="ECO:0000256" key="5">
    <source>
        <dbReference type="ARBA" id="ARBA00022989"/>
    </source>
</evidence>
<dbReference type="GO" id="GO:0016020">
    <property type="term" value="C:membrane"/>
    <property type="evidence" value="ECO:0007669"/>
    <property type="project" value="UniProtKB-SubCell"/>
</dbReference>
<feature type="transmembrane region" description="Helical" evidence="7">
    <location>
        <begin position="183"/>
        <end position="200"/>
    </location>
</feature>
<evidence type="ECO:0000256" key="4">
    <source>
        <dbReference type="ARBA" id="ARBA00022801"/>
    </source>
</evidence>
<feature type="transmembrane region" description="Helical" evidence="7">
    <location>
        <begin position="238"/>
        <end position="256"/>
    </location>
</feature>
<evidence type="ECO:0000256" key="2">
    <source>
        <dbReference type="ARBA" id="ARBA00009045"/>
    </source>
</evidence>
<sequence>MRLNDFNLQSSSLKRLKGVRRGFAANRGGSLPPELPFRGYPGSRTIMYSCVAACLGIWTAWHWSMGNFPPKTEGPDKRPQNATQRKTFDNLLKHFTVKLDDVKQQRWWTLVTPAFSHIQTYHIVGNLFTFSTFSRMLLWYGIAPLRYGQLILVSAVAGNAAFLYQASQRQRQHDGNRWLQSRALGLSGVVMGLGAAVSLATPKAKVLLFGAIPMPVWLLMVLYAAYDSARLEDQTSTVGHAAHLGGAAFGAIYYLVALRSKAALPYAWMFRS</sequence>
<dbReference type="eggNOG" id="KOG2980">
    <property type="taxonomic scope" value="Eukaryota"/>
</dbReference>
<comment type="caution">
    <text evidence="9">The sequence shown here is derived from an EMBL/GenBank/DDBJ whole genome shotgun (WGS) entry which is preliminary data.</text>
</comment>
<dbReference type="SUPFAM" id="SSF144091">
    <property type="entry name" value="Rhomboid-like"/>
    <property type="match status" value="1"/>
</dbReference>
<dbReference type="InterPro" id="IPR022764">
    <property type="entry name" value="Peptidase_S54_rhomboid_dom"/>
</dbReference>
<dbReference type="RefSeq" id="XP_007745705.1">
    <property type="nucleotide sequence ID" value="XM_007747515.1"/>
</dbReference>
<keyword evidence="6 7" id="KW-0472">Membrane</keyword>
<comment type="subcellular location">
    <subcellularLocation>
        <location evidence="1">Membrane</location>
        <topology evidence="1">Multi-pass membrane protein</topology>
    </subcellularLocation>
</comment>
<feature type="transmembrane region" description="Helical" evidence="7">
    <location>
        <begin position="137"/>
        <end position="162"/>
    </location>
</feature>
<dbReference type="PANTHER" id="PTHR43731">
    <property type="entry name" value="RHOMBOID PROTEASE"/>
    <property type="match status" value="1"/>
</dbReference>
<comment type="similarity">
    <text evidence="2">Belongs to the peptidase S54 family.</text>
</comment>
<dbReference type="EMBL" id="AMGX01000010">
    <property type="protein sequence ID" value="EXJ69853.1"/>
    <property type="molecule type" value="Genomic_DNA"/>
</dbReference>
<evidence type="ECO:0000256" key="1">
    <source>
        <dbReference type="ARBA" id="ARBA00004141"/>
    </source>
</evidence>
<keyword evidence="4" id="KW-0378">Hydrolase</keyword>
<evidence type="ECO:0000313" key="9">
    <source>
        <dbReference type="EMBL" id="EXJ69853.1"/>
    </source>
</evidence>
<dbReference type="GO" id="GO:0004252">
    <property type="term" value="F:serine-type endopeptidase activity"/>
    <property type="evidence" value="ECO:0007669"/>
    <property type="project" value="InterPro"/>
</dbReference>